<sequence>MENIMDRIKTDLLDALQTGFINTKYDSVESLRPKLLYNNIKRGSTILANIQRELSKCNEFWFSVAFITQSGLIVLKDTLKAIEGYAKGRILTTDYLMFNDPNALRELLKLKNVEVKVYTKGDFHTKGYMFKDDIKSTFIVGSANLTQNALKQSKEWGIQVSSLDEGELIQETNLEFEIMWNNAETLTKEWITEYEKHFRKNKNKRTEIRTYSFDDFKISPNVMQSKALESLSNLRKNGKNKALLISATGTGKTYLSAFDVKNMKPKRVLFLVHRELILKDAERSFKNVLGKEIKSGILSGSSKQYDVDYMFSTISMMSKDDVMTKFNRDHFDYIIIDEAHRSGANSYKKIIEYFNPKFMLGMTATPERTDGFDIYTLFDHNIAYEIRLQDALEEDMLCPFHYFGISELEVENETISDNSDFRYLVSDDRINHIIEKIEFYGYSGDRAKGLVFCNSIKEAKELSNKFNLRGYKTIALSGENSESERADAIDRLESDTRDDYIEYIFTVDIFNEGVDIPSVNQIVMLRPTQSAIIFVQQLGRGLRKFKDKEYVVVLDFIGNYTNNYLIPIALSGDRSYNKDNIRRYVAEGNRIIPGCSTVNFDKIARERIYEKIDKVKLNSVSIIKKEYFNLKYKLGRIPKLIDFEKYGSLDAERIFQTCNSYPEFLMKYDKDDYKITFDDDAKNQLAFISNKLANGKRIHDLVVMKNIVINKDNFLSNAIDELKSEFGIEMTDTVLRNVIKVLSNEFAVNSTEKRKNANCKFIDECEGKYIVNPKFKKALSDKNLEYEILEVVEYGIRKYKAAYSNKYKDTEFNLYKKYTYEDVCKLLNWSTNVVALNIGGYKYDEETNTFPIFINYNKDENINDTIKYEDRFINSKKLIAISKSKRDKNSKDMQQIINAQKNGTRIFLFVRKNKDDSTSKEFYFLGEMYFAGDMKEFIMPNTEASAVEISYELENPVREDIYDYITEQ</sequence>
<dbReference type="Proteomes" id="UP000317863">
    <property type="component" value="Unassembled WGS sequence"/>
</dbReference>
<dbReference type="Pfam" id="PF11907">
    <property type="entry name" value="DUF3427"/>
    <property type="match status" value="1"/>
</dbReference>
<dbReference type="Pfam" id="PF04851">
    <property type="entry name" value="ResIII"/>
    <property type="match status" value="1"/>
</dbReference>
<evidence type="ECO:0000259" key="2">
    <source>
        <dbReference type="PROSITE" id="PS51192"/>
    </source>
</evidence>
<organism evidence="4 5">
    <name type="scientific">Peptacetobacter hominis</name>
    <dbReference type="NCBI Taxonomy" id="2743610"/>
    <lineage>
        <taxon>Bacteria</taxon>
        <taxon>Bacillati</taxon>
        <taxon>Bacillota</taxon>
        <taxon>Clostridia</taxon>
        <taxon>Peptostreptococcales</taxon>
        <taxon>Peptostreptococcaceae</taxon>
        <taxon>Peptacetobacter</taxon>
    </lineage>
</organism>
<dbReference type="PROSITE" id="PS50035">
    <property type="entry name" value="PLD"/>
    <property type="match status" value="1"/>
</dbReference>
<comment type="caution">
    <text evidence="4">The sequence shown here is derived from an EMBL/GenBank/DDBJ whole genome shotgun (WGS) entry which is preliminary data.</text>
</comment>
<dbReference type="InterPro" id="IPR025202">
    <property type="entry name" value="PLD-like_dom"/>
</dbReference>
<evidence type="ECO:0000313" key="5">
    <source>
        <dbReference type="Proteomes" id="UP000317863"/>
    </source>
</evidence>
<dbReference type="PANTHER" id="PTHR47396">
    <property type="entry name" value="TYPE I RESTRICTION ENZYME ECOKI R PROTEIN"/>
    <property type="match status" value="1"/>
</dbReference>
<dbReference type="InterPro" id="IPR001650">
    <property type="entry name" value="Helicase_C-like"/>
</dbReference>
<dbReference type="OrthoDB" id="9802848at2"/>
<evidence type="ECO:0000259" key="3">
    <source>
        <dbReference type="PROSITE" id="PS51194"/>
    </source>
</evidence>
<proteinExistence type="predicted"/>
<dbReference type="Pfam" id="PF00271">
    <property type="entry name" value="Helicase_C"/>
    <property type="match status" value="1"/>
</dbReference>
<dbReference type="InterPro" id="IPR006935">
    <property type="entry name" value="Helicase/UvrB_N"/>
</dbReference>
<dbReference type="InterPro" id="IPR021835">
    <property type="entry name" value="DUF3427"/>
</dbReference>
<dbReference type="SMART" id="SM00490">
    <property type="entry name" value="HELICc"/>
    <property type="match status" value="1"/>
</dbReference>
<dbReference type="CDD" id="cd18799">
    <property type="entry name" value="SF2_C_EcoAI-like"/>
    <property type="match status" value="1"/>
</dbReference>
<dbReference type="CDD" id="cd09204">
    <property type="entry name" value="PLDc_N_DEXD_b2"/>
    <property type="match status" value="1"/>
</dbReference>
<dbReference type="Pfam" id="PF26350">
    <property type="entry name" value="DUF8090"/>
    <property type="match status" value="1"/>
</dbReference>
<dbReference type="SUPFAM" id="SSF52540">
    <property type="entry name" value="P-loop containing nucleoside triphosphate hydrolases"/>
    <property type="match status" value="1"/>
</dbReference>
<feature type="domain" description="Helicase C-terminal" evidence="3">
    <location>
        <begin position="436"/>
        <end position="589"/>
    </location>
</feature>
<dbReference type="InterPro" id="IPR001736">
    <property type="entry name" value="PLipase_D/transphosphatidylase"/>
</dbReference>
<dbReference type="Gene3D" id="3.30.870.10">
    <property type="entry name" value="Endonuclease Chain A"/>
    <property type="match status" value="1"/>
</dbReference>
<dbReference type="AlphaFoldDB" id="A0A544QX13"/>
<accession>A0A544QX13</accession>
<dbReference type="EMBL" id="SGJB01000003">
    <property type="protein sequence ID" value="TQQ85232.1"/>
    <property type="molecule type" value="Genomic_DNA"/>
</dbReference>
<dbReference type="InterPro" id="IPR050742">
    <property type="entry name" value="Helicase_Restrict-Modif_Enz"/>
</dbReference>
<evidence type="ECO:0000313" key="4">
    <source>
        <dbReference type="EMBL" id="TQQ85232.1"/>
    </source>
</evidence>
<protein>
    <submittedName>
        <fullName evidence="4">DUF3427 domain-containing protein</fullName>
    </submittedName>
</protein>
<dbReference type="InterPro" id="IPR058403">
    <property type="entry name" value="DUF8090"/>
</dbReference>
<dbReference type="CDD" id="cd18032">
    <property type="entry name" value="DEXHc_RE_I_III_res"/>
    <property type="match status" value="1"/>
</dbReference>
<dbReference type="GO" id="GO:0005524">
    <property type="term" value="F:ATP binding"/>
    <property type="evidence" value="ECO:0007669"/>
    <property type="project" value="InterPro"/>
</dbReference>
<dbReference type="Pfam" id="PF13091">
    <property type="entry name" value="PLDc_2"/>
    <property type="match status" value="1"/>
</dbReference>
<dbReference type="Gene3D" id="3.40.50.300">
    <property type="entry name" value="P-loop containing nucleotide triphosphate hydrolases"/>
    <property type="match status" value="2"/>
</dbReference>
<gene>
    <name evidence="4" type="ORF">EXD82_02195</name>
</gene>
<dbReference type="PANTHER" id="PTHR47396:SF1">
    <property type="entry name" value="ATP-DEPENDENT HELICASE IRC3-RELATED"/>
    <property type="match status" value="1"/>
</dbReference>
<dbReference type="GO" id="GO:0006793">
    <property type="term" value="P:phosphorus metabolic process"/>
    <property type="evidence" value="ECO:0007669"/>
    <property type="project" value="UniProtKB-ARBA"/>
</dbReference>
<dbReference type="PROSITE" id="PS51194">
    <property type="entry name" value="HELICASE_CTER"/>
    <property type="match status" value="1"/>
</dbReference>
<reference evidence="4 5" key="1">
    <citation type="submission" date="2019-02" db="EMBL/GenBank/DDBJ databases">
        <title>Peptostreptococcaceae bacterium ZHW00191 nov., a new bacterium isolated from the human gut.</title>
        <authorList>
            <person name="Zhou H.-W."/>
            <person name="Chen X.-J."/>
        </authorList>
    </citation>
    <scope>NUCLEOTIDE SEQUENCE [LARGE SCALE GENOMIC DNA]</scope>
    <source>
        <strain evidence="4 5">ZHW00191</strain>
    </source>
</reference>
<keyword evidence="5" id="KW-1185">Reference proteome</keyword>
<feature type="domain" description="PLD phosphodiesterase" evidence="1">
    <location>
        <begin position="119"/>
        <end position="149"/>
    </location>
</feature>
<dbReference type="InterPro" id="IPR027417">
    <property type="entry name" value="P-loop_NTPase"/>
</dbReference>
<evidence type="ECO:0000259" key="1">
    <source>
        <dbReference type="PROSITE" id="PS50035"/>
    </source>
</evidence>
<dbReference type="GO" id="GO:0005829">
    <property type="term" value="C:cytosol"/>
    <property type="evidence" value="ECO:0007669"/>
    <property type="project" value="TreeGrafter"/>
</dbReference>
<dbReference type="SMART" id="SM00487">
    <property type="entry name" value="DEXDc"/>
    <property type="match status" value="1"/>
</dbReference>
<dbReference type="GO" id="GO:0003677">
    <property type="term" value="F:DNA binding"/>
    <property type="evidence" value="ECO:0007669"/>
    <property type="project" value="InterPro"/>
</dbReference>
<dbReference type="PROSITE" id="PS51192">
    <property type="entry name" value="HELICASE_ATP_BIND_1"/>
    <property type="match status" value="1"/>
</dbReference>
<feature type="domain" description="Helicase ATP-binding" evidence="2">
    <location>
        <begin position="233"/>
        <end position="384"/>
    </location>
</feature>
<dbReference type="SUPFAM" id="SSF56024">
    <property type="entry name" value="Phospholipase D/nuclease"/>
    <property type="match status" value="1"/>
</dbReference>
<dbReference type="GO" id="GO:0016787">
    <property type="term" value="F:hydrolase activity"/>
    <property type="evidence" value="ECO:0007669"/>
    <property type="project" value="InterPro"/>
</dbReference>
<name>A0A544QX13_9FIRM</name>
<dbReference type="InterPro" id="IPR014001">
    <property type="entry name" value="Helicase_ATP-bd"/>
</dbReference>